<reference evidence="7 8" key="1">
    <citation type="submission" date="2017-08" db="EMBL/GenBank/DDBJ databases">
        <title>Fine stratification of microbial communities through a metagenomic profile of the photic zone.</title>
        <authorList>
            <person name="Haro-Moreno J.M."/>
            <person name="Lopez-Perez M."/>
            <person name="De La Torre J."/>
            <person name="Picazo A."/>
            <person name="Camacho A."/>
            <person name="Rodriguez-Valera F."/>
        </authorList>
    </citation>
    <scope>NUCLEOTIDE SEQUENCE [LARGE SCALE GENOMIC DNA]</scope>
    <source>
        <strain evidence="7">MED-G28</strain>
    </source>
</reference>
<evidence type="ECO:0000313" key="8">
    <source>
        <dbReference type="Proteomes" id="UP000219329"/>
    </source>
</evidence>
<dbReference type="CDD" id="cd16031">
    <property type="entry name" value="G6S_like"/>
    <property type="match status" value="1"/>
</dbReference>
<keyword evidence="2 5" id="KW-0732">Signal</keyword>
<evidence type="ECO:0000256" key="3">
    <source>
        <dbReference type="ARBA" id="ARBA00022801"/>
    </source>
</evidence>
<dbReference type="PANTHER" id="PTHR43108">
    <property type="entry name" value="N-ACETYLGLUCOSAMINE-6-SULFATASE FAMILY MEMBER"/>
    <property type="match status" value="1"/>
</dbReference>
<dbReference type="PROSITE" id="PS00523">
    <property type="entry name" value="SULFATASE_1"/>
    <property type="match status" value="1"/>
</dbReference>
<evidence type="ECO:0000256" key="1">
    <source>
        <dbReference type="ARBA" id="ARBA00008779"/>
    </source>
</evidence>
<evidence type="ECO:0000313" key="7">
    <source>
        <dbReference type="EMBL" id="PDH32773.1"/>
    </source>
</evidence>
<dbReference type="InterPro" id="IPR000917">
    <property type="entry name" value="Sulfatase_N"/>
</dbReference>
<evidence type="ECO:0000256" key="4">
    <source>
        <dbReference type="ARBA" id="ARBA00023180"/>
    </source>
</evidence>
<protein>
    <submittedName>
        <fullName evidence="7">Acetylglucosamine-6-sulfatase</fullName>
    </submittedName>
</protein>
<dbReference type="InterPro" id="IPR017850">
    <property type="entry name" value="Alkaline_phosphatase_core_sf"/>
</dbReference>
<feature type="signal peptide" evidence="5">
    <location>
        <begin position="1"/>
        <end position="21"/>
    </location>
</feature>
<dbReference type="SUPFAM" id="SSF53649">
    <property type="entry name" value="Alkaline phosphatase-like"/>
    <property type="match status" value="1"/>
</dbReference>
<name>A0A2A5W906_9GAMM</name>
<comment type="caution">
    <text evidence="7">The sequence shown here is derived from an EMBL/GenBank/DDBJ whole genome shotgun (WGS) entry which is preliminary data.</text>
</comment>
<evidence type="ECO:0000256" key="5">
    <source>
        <dbReference type="SAM" id="SignalP"/>
    </source>
</evidence>
<dbReference type="Pfam" id="PF00884">
    <property type="entry name" value="Sulfatase"/>
    <property type="match status" value="1"/>
</dbReference>
<dbReference type="AlphaFoldDB" id="A0A2A5W906"/>
<accession>A0A2A5W906</accession>
<dbReference type="PANTHER" id="PTHR43108:SF8">
    <property type="entry name" value="SD21168P"/>
    <property type="match status" value="1"/>
</dbReference>
<sequence length="513" mass="59052">MKNALLASLMTLSSLTACSLAEHPLQLTPLPDKTPKNVIFILSDDHRFDFMGFTGKVPWLQTPNLDRLASEGAYFPNTYVTTSLCSPSRASILTGLFSHSHTVVDNAAPDPGNLTFFPEYLQEAGYQTGYFGKWHMGNHSDEPQPGFSHWESFRGQGVYYGPTLNINGERVTYDESVYISDLLTEHAVEWLEEREEDQPFFMYLSHKAVHSQFAPAQRHLDNYSNEEIIYPSSFETPLYGEPTMPSSSSTGEPLRGKKYYGNNRIPDWVKEQRESWHGVDYMYHGAINFEDFFHRYTETLMGIDESVGRVLDFLDANNLTDDTLVIYMGDNGFSFGEHGLIDKRHFYEESAKVPLLVRWPSKFEGGTPIESLVQNIDIAPTILEAAGLKAPDHMQGMSFVPLLARQDTTWRDRIFYEYYWEMDFPQTPTMFGVRTNRYKYIRYHGIWDTNEFYDLQNDPNEMQNLIDAPEHQERIESFAKDIYSWLEDTGGMNIPLKNIVRPKFGDHRNQGVL</sequence>
<dbReference type="Proteomes" id="UP000219329">
    <property type="component" value="Unassembled WGS sequence"/>
</dbReference>
<gene>
    <name evidence="7" type="ORF">CNF02_10960</name>
</gene>
<keyword evidence="4" id="KW-0325">Glycoprotein</keyword>
<dbReference type="PROSITE" id="PS51257">
    <property type="entry name" value="PROKAR_LIPOPROTEIN"/>
    <property type="match status" value="1"/>
</dbReference>
<feature type="chain" id="PRO_5012788889" evidence="5">
    <location>
        <begin position="22"/>
        <end position="513"/>
    </location>
</feature>
<dbReference type="Gene3D" id="3.40.720.10">
    <property type="entry name" value="Alkaline Phosphatase, subunit A"/>
    <property type="match status" value="1"/>
</dbReference>
<comment type="similarity">
    <text evidence="1">Belongs to the sulfatase family.</text>
</comment>
<dbReference type="InterPro" id="IPR024607">
    <property type="entry name" value="Sulfatase_CS"/>
</dbReference>
<organism evidence="7 8">
    <name type="scientific">OM182 bacterium MED-G28</name>
    <dbReference type="NCBI Taxonomy" id="1986256"/>
    <lineage>
        <taxon>Bacteria</taxon>
        <taxon>Pseudomonadati</taxon>
        <taxon>Pseudomonadota</taxon>
        <taxon>Gammaproteobacteria</taxon>
        <taxon>OMG group</taxon>
        <taxon>OM182 clade</taxon>
    </lineage>
</organism>
<dbReference type="GO" id="GO:0016787">
    <property type="term" value="F:hydrolase activity"/>
    <property type="evidence" value="ECO:0007669"/>
    <property type="project" value="UniProtKB-KW"/>
</dbReference>
<evidence type="ECO:0000259" key="6">
    <source>
        <dbReference type="Pfam" id="PF00884"/>
    </source>
</evidence>
<dbReference type="EMBL" id="NTJZ01000013">
    <property type="protein sequence ID" value="PDH32773.1"/>
    <property type="molecule type" value="Genomic_DNA"/>
</dbReference>
<keyword evidence="3" id="KW-0378">Hydrolase</keyword>
<feature type="domain" description="Sulfatase N-terminal" evidence="6">
    <location>
        <begin position="36"/>
        <end position="387"/>
    </location>
</feature>
<proteinExistence type="inferred from homology"/>
<evidence type="ECO:0000256" key="2">
    <source>
        <dbReference type="ARBA" id="ARBA00022729"/>
    </source>
</evidence>